<evidence type="ECO:0000256" key="3">
    <source>
        <dbReference type="ARBA" id="ARBA00022448"/>
    </source>
</evidence>
<evidence type="ECO:0000256" key="8">
    <source>
        <dbReference type="ARBA" id="ARBA00023136"/>
    </source>
</evidence>
<organism evidence="10 11">
    <name type="scientific">Euphydryas editha</name>
    <name type="common">Edith's checkerspot</name>
    <dbReference type="NCBI Taxonomy" id="104508"/>
    <lineage>
        <taxon>Eukaryota</taxon>
        <taxon>Metazoa</taxon>
        <taxon>Ecdysozoa</taxon>
        <taxon>Arthropoda</taxon>
        <taxon>Hexapoda</taxon>
        <taxon>Insecta</taxon>
        <taxon>Pterygota</taxon>
        <taxon>Neoptera</taxon>
        <taxon>Endopterygota</taxon>
        <taxon>Lepidoptera</taxon>
        <taxon>Glossata</taxon>
        <taxon>Ditrysia</taxon>
        <taxon>Papilionoidea</taxon>
        <taxon>Nymphalidae</taxon>
        <taxon>Nymphalinae</taxon>
        <taxon>Euphydryas</taxon>
    </lineage>
</organism>
<evidence type="ECO:0000256" key="2">
    <source>
        <dbReference type="ARBA" id="ARBA00008328"/>
    </source>
</evidence>
<keyword evidence="11" id="KW-1185">Reference proteome</keyword>
<keyword evidence="3" id="KW-0813">Transport</keyword>
<reference evidence="10" key="1">
    <citation type="submission" date="2022-03" db="EMBL/GenBank/DDBJ databases">
        <authorList>
            <person name="Tunstrom K."/>
        </authorList>
    </citation>
    <scope>NUCLEOTIDE SEQUENCE</scope>
</reference>
<dbReference type="InterPro" id="IPR008389">
    <property type="entry name" value="ATPase_V0-cplx_e1/e2_su"/>
</dbReference>
<feature type="transmembrane region" description="Helical" evidence="9">
    <location>
        <begin position="110"/>
        <end position="130"/>
    </location>
</feature>
<proteinExistence type="inferred from homology"/>
<feature type="transmembrane region" description="Helical" evidence="9">
    <location>
        <begin position="85"/>
        <end position="103"/>
    </location>
</feature>
<keyword evidence="7" id="KW-0406">Ion transport</keyword>
<dbReference type="GO" id="GO:0033179">
    <property type="term" value="C:proton-transporting V-type ATPase, V0 domain"/>
    <property type="evidence" value="ECO:0007669"/>
    <property type="project" value="InterPro"/>
</dbReference>
<keyword evidence="8 9" id="KW-0472">Membrane</keyword>
<gene>
    <name evidence="10" type="ORF">EEDITHA_LOCUS20724</name>
</gene>
<dbReference type="GO" id="GO:0033181">
    <property type="term" value="C:plasma membrane proton-transporting V-type ATPase complex"/>
    <property type="evidence" value="ECO:0007669"/>
    <property type="project" value="TreeGrafter"/>
</dbReference>
<keyword evidence="4 9" id="KW-0812">Transmembrane</keyword>
<dbReference type="GO" id="GO:0012505">
    <property type="term" value="C:endomembrane system"/>
    <property type="evidence" value="ECO:0007669"/>
    <property type="project" value="UniProtKB-SubCell"/>
</dbReference>
<evidence type="ECO:0000256" key="4">
    <source>
        <dbReference type="ARBA" id="ARBA00022692"/>
    </source>
</evidence>
<dbReference type="PANTHER" id="PTHR12263:SF0">
    <property type="entry name" value="V-TYPE PROTON ATPASE SUBUNIT"/>
    <property type="match status" value="1"/>
</dbReference>
<dbReference type="Proteomes" id="UP001153954">
    <property type="component" value="Unassembled WGS sequence"/>
</dbReference>
<sequence length="187" mass="21917">MLHINKNDKEKYETIDPYIRQTLKDVGILDYRRFHETSEGELETQYRDYENSQYDVDKLRVKRQFDPQGQQDDVPVVYEKFLTPLYVITAIFAAMLIIGPFLVKKGPNRGIVQACIMLSAFCMWIFWFTIYFGQMNPLMGPRLENTTVAWIAYKFVSTSSFLTVSALNYCYNIFYLFQGNPFGNTTL</sequence>
<feature type="transmembrane region" description="Helical" evidence="9">
    <location>
        <begin position="150"/>
        <end position="171"/>
    </location>
</feature>
<name>A0AAU9V3L4_EUPED</name>
<dbReference type="GO" id="GO:0046961">
    <property type="term" value="F:proton-transporting ATPase activity, rotational mechanism"/>
    <property type="evidence" value="ECO:0007669"/>
    <property type="project" value="InterPro"/>
</dbReference>
<comment type="subcellular location">
    <subcellularLocation>
        <location evidence="1">Endomembrane system</location>
        <topology evidence="1">Multi-pass membrane protein</topology>
    </subcellularLocation>
</comment>
<evidence type="ECO:0000256" key="5">
    <source>
        <dbReference type="ARBA" id="ARBA00022781"/>
    </source>
</evidence>
<evidence type="ECO:0000256" key="6">
    <source>
        <dbReference type="ARBA" id="ARBA00022989"/>
    </source>
</evidence>
<protein>
    <submittedName>
        <fullName evidence="10">Uncharacterized protein</fullName>
    </submittedName>
</protein>
<dbReference type="PANTHER" id="PTHR12263">
    <property type="entry name" value="VACUOLAR ATP SYNTHASE SUBUNIT H"/>
    <property type="match status" value="1"/>
</dbReference>
<evidence type="ECO:0000313" key="10">
    <source>
        <dbReference type="EMBL" id="CAH2106610.1"/>
    </source>
</evidence>
<accession>A0AAU9V3L4</accession>
<keyword evidence="5" id="KW-0375">Hydrogen ion transport</keyword>
<comment type="similarity">
    <text evidence="2">Belongs to the V-ATPase e1/e2 subunit family.</text>
</comment>
<evidence type="ECO:0000256" key="7">
    <source>
        <dbReference type="ARBA" id="ARBA00023065"/>
    </source>
</evidence>
<evidence type="ECO:0000313" key="11">
    <source>
        <dbReference type="Proteomes" id="UP001153954"/>
    </source>
</evidence>
<keyword evidence="6 9" id="KW-1133">Transmembrane helix</keyword>
<evidence type="ECO:0000256" key="9">
    <source>
        <dbReference type="SAM" id="Phobius"/>
    </source>
</evidence>
<comment type="caution">
    <text evidence="10">The sequence shown here is derived from an EMBL/GenBank/DDBJ whole genome shotgun (WGS) entry which is preliminary data.</text>
</comment>
<dbReference type="Pfam" id="PF05493">
    <property type="entry name" value="ATP_synt_H"/>
    <property type="match status" value="1"/>
</dbReference>
<dbReference type="AlphaFoldDB" id="A0AAU9V3L4"/>
<evidence type="ECO:0000256" key="1">
    <source>
        <dbReference type="ARBA" id="ARBA00004127"/>
    </source>
</evidence>
<dbReference type="EMBL" id="CAKOGL010000029">
    <property type="protein sequence ID" value="CAH2106610.1"/>
    <property type="molecule type" value="Genomic_DNA"/>
</dbReference>